<evidence type="ECO:0000313" key="2">
    <source>
        <dbReference type="EMBL" id="TDR54668.1"/>
    </source>
</evidence>
<gene>
    <name evidence="2" type="ORF">DFP96_102262</name>
</gene>
<dbReference type="STRING" id="1265846.PROCOU_15179"/>
<dbReference type="Proteomes" id="UP000295558">
    <property type="component" value="Unassembled WGS sequence"/>
</dbReference>
<keyword evidence="3" id="KW-1185">Reference proteome</keyword>
<organism evidence="2 3">
    <name type="scientific">Listeria rocourtiae</name>
    <dbReference type="NCBI Taxonomy" id="647910"/>
    <lineage>
        <taxon>Bacteria</taxon>
        <taxon>Bacillati</taxon>
        <taxon>Bacillota</taxon>
        <taxon>Bacilli</taxon>
        <taxon>Bacillales</taxon>
        <taxon>Listeriaceae</taxon>
        <taxon>Listeria</taxon>
    </lineage>
</organism>
<evidence type="ECO:0000259" key="1">
    <source>
        <dbReference type="Pfam" id="PF15604"/>
    </source>
</evidence>
<dbReference type="RefSeq" id="WP_243832100.1">
    <property type="nucleotide sequence ID" value="NZ_JAASUO010000002.1"/>
</dbReference>
<name>A0A4R6ZQA5_9LIST</name>
<dbReference type="AlphaFoldDB" id="A0A4R6ZQA5"/>
<proteinExistence type="predicted"/>
<dbReference type="EMBL" id="SNZK01000002">
    <property type="protein sequence ID" value="TDR54668.1"/>
    <property type="molecule type" value="Genomic_DNA"/>
</dbReference>
<sequence length="597" mass="65842">MDVKYKESEWDKSKNALGTLVGLGVWGKGVIDQLKKINTNFEDAQNDIRKGDQDGVISFSFTDMESKYQTLFEKIKVLHDYAGDAGNMVERVIDEPFYKDIDKFVEKMENLSIDDYETKNTIGATTIITTGGYDYGGYGATTTTVPKDKIKLSDIMAGDNFFADNLKAQFAEYSKQNPDQEFTYEQYQSAVSSSRAFEYDSIRDGQQNLELWRDIGATIVIIGVSIVCPPAGLALGIAYGTLELSSAATGKDWMTGREMDGTERATRGAFALLDIIPGVKGIRAFSTATKAGGLALDATQVGSKLTLRQTAQQGLSHVDAMGRQALRESAERIRNVPRVISDVASSAKSAAKTQLRNGAIQAGKLTDETATTFKSIAKSRVVATHIGTVHIAPGVAENTHRFENVAKGMFGGGDEAVSTTGRVARESAEHIDDVPRLNEIEVSFNRNTNHDAEEFVRQLKDQEHGMNELTVEEYLANRERYIEDGRALEGNAAQQVAREQAYIEKYDELRDAGYSAKEAKQQTNEWLDTQAALHNPDQIAGGKADIIGGMGDRRINSSIGSQWRYRIDMVDEQISEMAKHMTPNQLKNTYLNVKLTH</sequence>
<dbReference type="Pfam" id="PF15604">
    <property type="entry name" value="Ntox15"/>
    <property type="match status" value="1"/>
</dbReference>
<protein>
    <submittedName>
        <fullName evidence="2">Putative ribonuclease toxin of YeeF-YezG toxin-antitoxin module</fullName>
    </submittedName>
</protein>
<accession>A0A4R6ZQA5</accession>
<reference evidence="2 3" key="1">
    <citation type="submission" date="2019-03" db="EMBL/GenBank/DDBJ databases">
        <title>Genomic Encyclopedia of Type Strains, Phase III (KMG-III): the genomes of soil and plant-associated and newly described type strains.</title>
        <authorList>
            <person name="Whitman W."/>
        </authorList>
    </citation>
    <scope>NUCLEOTIDE SEQUENCE [LARGE SCALE GENOMIC DNA]</scope>
    <source>
        <strain evidence="2 3">CECT 7972</strain>
    </source>
</reference>
<evidence type="ECO:0000313" key="3">
    <source>
        <dbReference type="Proteomes" id="UP000295558"/>
    </source>
</evidence>
<comment type="caution">
    <text evidence="2">The sequence shown here is derived from an EMBL/GenBank/DDBJ whole genome shotgun (WGS) entry which is preliminary data.</text>
</comment>
<dbReference type="InterPro" id="IPR028949">
    <property type="entry name" value="Ntox15"/>
</dbReference>
<feature type="domain" description="Novel toxin 15" evidence="1">
    <location>
        <begin position="450"/>
        <end position="596"/>
    </location>
</feature>